<proteinExistence type="predicted"/>
<gene>
    <name evidence="2" type="ORF">CCR94_18830</name>
</gene>
<dbReference type="Proteomes" id="UP000239089">
    <property type="component" value="Unassembled WGS sequence"/>
</dbReference>
<evidence type="ECO:0000313" key="3">
    <source>
        <dbReference type="Proteomes" id="UP000239089"/>
    </source>
</evidence>
<organism evidence="2 3">
    <name type="scientific">Rhodoblastus sphagnicola</name>
    <dbReference type="NCBI Taxonomy" id="333368"/>
    <lineage>
        <taxon>Bacteria</taxon>
        <taxon>Pseudomonadati</taxon>
        <taxon>Pseudomonadota</taxon>
        <taxon>Alphaproteobacteria</taxon>
        <taxon>Hyphomicrobiales</taxon>
        <taxon>Rhodoblastaceae</taxon>
        <taxon>Rhodoblastus</taxon>
    </lineage>
</organism>
<evidence type="ECO:0000313" key="2">
    <source>
        <dbReference type="EMBL" id="PPQ27913.1"/>
    </source>
</evidence>
<name>A0A2S6MZW3_9HYPH</name>
<feature type="compositionally biased region" description="Basic and acidic residues" evidence="1">
    <location>
        <begin position="48"/>
        <end position="67"/>
    </location>
</feature>
<sequence length="93" mass="10500">RERTAAVAVAEEARETRPAREPRPPREARPPREVRPARETPGPGRETPPVREPREARAPRRRDRDDDGPAVVGFGDHLPGFLMRPVRVKAKVD</sequence>
<feature type="non-terminal residue" evidence="2">
    <location>
        <position position="1"/>
    </location>
</feature>
<accession>A0A2S6MZW3</accession>
<reference evidence="2 3" key="1">
    <citation type="journal article" date="2018" name="Arch. Microbiol.">
        <title>New insights into the metabolic potential of the phototrophic purple bacterium Rhodopila globiformis DSM 161(T) from its draft genome sequence and evidence for a vanadium-dependent nitrogenase.</title>
        <authorList>
            <person name="Imhoff J.F."/>
            <person name="Rahn T."/>
            <person name="Kunzel S."/>
            <person name="Neulinger S.C."/>
        </authorList>
    </citation>
    <scope>NUCLEOTIDE SEQUENCE [LARGE SCALE GENOMIC DNA]</scope>
    <source>
        <strain evidence="2 3">DSM 16996</strain>
    </source>
</reference>
<feature type="compositionally biased region" description="Basic and acidic residues" evidence="1">
    <location>
        <begin position="11"/>
        <end position="38"/>
    </location>
</feature>
<feature type="region of interest" description="Disordered" evidence="1">
    <location>
        <begin position="1"/>
        <end position="78"/>
    </location>
</feature>
<evidence type="ECO:0008006" key="4">
    <source>
        <dbReference type="Google" id="ProtNLM"/>
    </source>
</evidence>
<protein>
    <recommendedName>
        <fullName evidence="4">DEAD/DEAH box helicase</fullName>
    </recommendedName>
</protein>
<evidence type="ECO:0000256" key="1">
    <source>
        <dbReference type="SAM" id="MobiDB-lite"/>
    </source>
</evidence>
<feature type="compositionally biased region" description="Low complexity" evidence="1">
    <location>
        <begin position="1"/>
        <end position="10"/>
    </location>
</feature>
<dbReference type="AlphaFoldDB" id="A0A2S6MZW3"/>
<dbReference type="EMBL" id="NHSJ01000118">
    <property type="protein sequence ID" value="PPQ27913.1"/>
    <property type="molecule type" value="Genomic_DNA"/>
</dbReference>
<comment type="caution">
    <text evidence="2">The sequence shown here is derived from an EMBL/GenBank/DDBJ whole genome shotgun (WGS) entry which is preliminary data.</text>
</comment>
<keyword evidence="3" id="KW-1185">Reference proteome</keyword>